<evidence type="ECO:0000313" key="8">
    <source>
        <dbReference type="Proteomes" id="UP000238338"/>
    </source>
</evidence>
<reference evidence="7 8" key="1">
    <citation type="submission" date="2018-02" db="EMBL/GenBank/DDBJ databases">
        <title>Genomic Encyclopedia of Archaeal and Bacterial Type Strains, Phase II (KMG-II): from individual species to whole genera.</title>
        <authorList>
            <person name="Goeker M."/>
        </authorList>
    </citation>
    <scope>NUCLEOTIDE SEQUENCE [LARGE SCALE GENOMIC DNA]</scope>
    <source>
        <strain evidence="7 8">DSM 18921</strain>
    </source>
</reference>
<dbReference type="Gene3D" id="3.40.190.170">
    <property type="entry name" value="Bacterial extracellular solute-binding protein, family 7"/>
    <property type="match status" value="1"/>
</dbReference>
<protein>
    <submittedName>
        <fullName evidence="7">Tripartite ATP-independent transporter DctP family solute receptor</fullName>
    </submittedName>
</protein>
<comment type="similarity">
    <text evidence="2">Belongs to the bacterial solute-binding protein 7 family.</text>
</comment>
<name>A0A2S8RWC7_9RHOB</name>
<dbReference type="GO" id="GO:0030288">
    <property type="term" value="C:outer membrane-bounded periplasmic space"/>
    <property type="evidence" value="ECO:0007669"/>
    <property type="project" value="InterPro"/>
</dbReference>
<dbReference type="GO" id="GO:0055085">
    <property type="term" value="P:transmembrane transport"/>
    <property type="evidence" value="ECO:0007669"/>
    <property type="project" value="InterPro"/>
</dbReference>
<keyword evidence="5" id="KW-0574">Periplasm</keyword>
<dbReference type="AlphaFoldDB" id="A0A2S8RWC7"/>
<dbReference type="EMBL" id="PVEP01000016">
    <property type="protein sequence ID" value="PQV52855.1"/>
    <property type="molecule type" value="Genomic_DNA"/>
</dbReference>
<evidence type="ECO:0000256" key="2">
    <source>
        <dbReference type="ARBA" id="ARBA00009023"/>
    </source>
</evidence>
<keyword evidence="7" id="KW-0675">Receptor</keyword>
<evidence type="ECO:0000313" key="7">
    <source>
        <dbReference type="EMBL" id="PQV52855.1"/>
    </source>
</evidence>
<dbReference type="Pfam" id="PF03480">
    <property type="entry name" value="DctP"/>
    <property type="match status" value="1"/>
</dbReference>
<dbReference type="OrthoDB" id="7822595at2"/>
<dbReference type="Proteomes" id="UP000238338">
    <property type="component" value="Unassembled WGS sequence"/>
</dbReference>
<feature type="chain" id="PRO_5015661180" evidence="6">
    <location>
        <begin position="26"/>
        <end position="349"/>
    </location>
</feature>
<evidence type="ECO:0000256" key="6">
    <source>
        <dbReference type="SAM" id="SignalP"/>
    </source>
</evidence>
<comment type="subcellular location">
    <subcellularLocation>
        <location evidence="1">Periplasm</location>
    </subcellularLocation>
</comment>
<dbReference type="RefSeq" id="WP_105516577.1">
    <property type="nucleotide sequence ID" value="NZ_PVEP01000016.1"/>
</dbReference>
<feature type="signal peptide" evidence="6">
    <location>
        <begin position="1"/>
        <end position="25"/>
    </location>
</feature>
<sequence>MLKLKSKLLAASVAVASLFAAGAGAQEYTMKIGHVGALDGDDQQGAAFIKSFLEARSNGRIKVEIYPNGQMGDFRAHIEAVQLGTLELTATTGGGIAAFVPEIQVTDIPYTLRDDLVAEKVSDSPFFDDMRNLVLERTGNVRLLSVSNSGRWRSFFTTKKLIKSVDDLKGVKMRTINSPLQIEFVNALGGNATPIGWGELYTSLQTGVVEGTKNAATDIVPAKLDEVIKYASLDEHAYLFGFWWVNDDWLKSLPEDLQNLVVDAVRQGGIIQTQWNKEQEAGMLQQFVENGGTVYVPTAEERATFYPGGDAAKAWFSKEVSAEWLGKWESAIADVEAEIDAERARTIGR</sequence>
<evidence type="ECO:0000256" key="3">
    <source>
        <dbReference type="ARBA" id="ARBA00022448"/>
    </source>
</evidence>
<keyword evidence="3" id="KW-0813">Transport</keyword>
<evidence type="ECO:0000256" key="1">
    <source>
        <dbReference type="ARBA" id="ARBA00004418"/>
    </source>
</evidence>
<accession>A0A2S8RWC7</accession>
<dbReference type="InterPro" id="IPR038404">
    <property type="entry name" value="TRAP_DctP_sf"/>
</dbReference>
<evidence type="ECO:0000256" key="4">
    <source>
        <dbReference type="ARBA" id="ARBA00022729"/>
    </source>
</evidence>
<comment type="caution">
    <text evidence="7">The sequence shown here is derived from an EMBL/GenBank/DDBJ whole genome shotgun (WGS) entry which is preliminary data.</text>
</comment>
<dbReference type="InterPro" id="IPR018389">
    <property type="entry name" value="DctP_fam"/>
</dbReference>
<dbReference type="InterPro" id="IPR004682">
    <property type="entry name" value="TRAP_DctP"/>
</dbReference>
<dbReference type="PANTHER" id="PTHR33376:SF7">
    <property type="entry name" value="C4-DICARBOXYLATE-BINDING PROTEIN DCTB"/>
    <property type="match status" value="1"/>
</dbReference>
<dbReference type="PANTHER" id="PTHR33376">
    <property type="match status" value="1"/>
</dbReference>
<dbReference type="PIRSF" id="PIRSF006470">
    <property type="entry name" value="DctB"/>
    <property type="match status" value="1"/>
</dbReference>
<proteinExistence type="inferred from homology"/>
<evidence type="ECO:0000256" key="5">
    <source>
        <dbReference type="ARBA" id="ARBA00022764"/>
    </source>
</evidence>
<dbReference type="NCBIfam" id="NF037995">
    <property type="entry name" value="TRAP_S1"/>
    <property type="match status" value="1"/>
</dbReference>
<keyword evidence="8" id="KW-1185">Reference proteome</keyword>
<organism evidence="7 8">
    <name type="scientific">Albidovulum denitrificans</name>
    <dbReference type="NCBI Taxonomy" id="404881"/>
    <lineage>
        <taxon>Bacteria</taxon>
        <taxon>Pseudomonadati</taxon>
        <taxon>Pseudomonadota</taxon>
        <taxon>Alphaproteobacteria</taxon>
        <taxon>Rhodobacterales</taxon>
        <taxon>Paracoccaceae</taxon>
        <taxon>Albidovulum</taxon>
    </lineage>
</organism>
<keyword evidence="4 6" id="KW-0732">Signal</keyword>
<gene>
    <name evidence="7" type="ORF">LX70_04047</name>
</gene>